<proteinExistence type="predicted"/>
<dbReference type="AlphaFoldDB" id="A0A0W8F923"/>
<gene>
    <name evidence="2" type="ORF">ASZ90_012932</name>
</gene>
<evidence type="ECO:0000313" key="2">
    <source>
        <dbReference type="EMBL" id="KUG17364.1"/>
    </source>
</evidence>
<accession>A0A0W8F923</accession>
<organism evidence="2">
    <name type="scientific">hydrocarbon metagenome</name>
    <dbReference type="NCBI Taxonomy" id="938273"/>
    <lineage>
        <taxon>unclassified sequences</taxon>
        <taxon>metagenomes</taxon>
        <taxon>ecological metagenomes</taxon>
    </lineage>
</organism>
<comment type="caution">
    <text evidence="2">The sequence shown here is derived from an EMBL/GenBank/DDBJ whole genome shotgun (WGS) entry which is preliminary data.</text>
</comment>
<reference evidence="2" key="1">
    <citation type="journal article" date="2015" name="Proc. Natl. Acad. Sci. U.S.A.">
        <title>Networks of energetic and metabolic interactions define dynamics in microbial communities.</title>
        <authorList>
            <person name="Embree M."/>
            <person name="Liu J.K."/>
            <person name="Al-Bassam M.M."/>
            <person name="Zengler K."/>
        </authorList>
    </citation>
    <scope>NUCLEOTIDE SEQUENCE</scope>
</reference>
<name>A0A0W8F923_9ZZZZ</name>
<evidence type="ECO:0000256" key="1">
    <source>
        <dbReference type="SAM" id="Phobius"/>
    </source>
</evidence>
<keyword evidence="1" id="KW-1133">Transmembrane helix</keyword>
<keyword evidence="1" id="KW-0812">Transmembrane</keyword>
<feature type="transmembrane region" description="Helical" evidence="1">
    <location>
        <begin position="27"/>
        <end position="47"/>
    </location>
</feature>
<keyword evidence="1" id="KW-0472">Membrane</keyword>
<sequence>MLAIVALFVLWFILSRLRIIVVAFLPWWMLALLFLAVGVVLFLAVTAPRPKERGFHGFLCRQIAIPI</sequence>
<dbReference type="EMBL" id="LNQE01001446">
    <property type="protein sequence ID" value="KUG17364.1"/>
    <property type="molecule type" value="Genomic_DNA"/>
</dbReference>
<protein>
    <submittedName>
        <fullName evidence="2">Uncharacterized protein</fullName>
    </submittedName>
</protein>